<proteinExistence type="predicted"/>
<name>A0AAV4N2H0_9ARAC</name>
<reference evidence="1 2" key="1">
    <citation type="submission" date="2021-06" db="EMBL/GenBank/DDBJ databases">
        <title>Caerostris darwini draft genome.</title>
        <authorList>
            <person name="Kono N."/>
            <person name="Arakawa K."/>
        </authorList>
    </citation>
    <scope>NUCLEOTIDE SEQUENCE [LARGE SCALE GENOMIC DNA]</scope>
</reference>
<gene>
    <name evidence="1" type="primary">AVEN_261774_1</name>
    <name evidence="1" type="ORF">CDAR_201731</name>
</gene>
<dbReference type="AlphaFoldDB" id="A0AAV4N2H0"/>
<protein>
    <recommendedName>
        <fullName evidence="3">Nudix hydrolase domain-containing protein</fullName>
    </recommendedName>
</protein>
<evidence type="ECO:0000313" key="1">
    <source>
        <dbReference type="EMBL" id="GIX78616.1"/>
    </source>
</evidence>
<evidence type="ECO:0008006" key="3">
    <source>
        <dbReference type="Google" id="ProtNLM"/>
    </source>
</evidence>
<evidence type="ECO:0000313" key="2">
    <source>
        <dbReference type="Proteomes" id="UP001054837"/>
    </source>
</evidence>
<accession>A0AAV4N2H0</accession>
<keyword evidence="2" id="KW-1185">Reference proteome</keyword>
<dbReference type="EMBL" id="BPLQ01001114">
    <property type="protein sequence ID" value="GIX78616.1"/>
    <property type="molecule type" value="Genomic_DNA"/>
</dbReference>
<dbReference type="Proteomes" id="UP001054837">
    <property type="component" value="Unassembled WGS sequence"/>
</dbReference>
<sequence length="262" mass="31602">MGVRNHFSVSYGLIVKTSCDRVVMIHRKIPYCIQNYYARLNRLKKNVDSYEFKTVQKHFETLYLPNLPKHDHEDYKRFKLGLMFEDVYDFPHGQMQRKNPKVTVQDLFYTAFREFQEETGYRFQFNKKDIPQFPLIKLEFSGNDGYLYTQYFFVVENVRGLRRTSYFESFENFSTAAPKITSWNDDRLVYQGKLMPLKTAYKRLYQQQSIKLDYKHLLCCNINELRLSSTCKVNEETDQNNLQQLKKLTHFKWKTEDETIKQ</sequence>
<organism evidence="1 2">
    <name type="scientific">Caerostris darwini</name>
    <dbReference type="NCBI Taxonomy" id="1538125"/>
    <lineage>
        <taxon>Eukaryota</taxon>
        <taxon>Metazoa</taxon>
        <taxon>Ecdysozoa</taxon>
        <taxon>Arthropoda</taxon>
        <taxon>Chelicerata</taxon>
        <taxon>Arachnida</taxon>
        <taxon>Araneae</taxon>
        <taxon>Araneomorphae</taxon>
        <taxon>Entelegynae</taxon>
        <taxon>Araneoidea</taxon>
        <taxon>Araneidae</taxon>
        <taxon>Caerostris</taxon>
    </lineage>
</organism>
<comment type="caution">
    <text evidence="1">The sequence shown here is derived from an EMBL/GenBank/DDBJ whole genome shotgun (WGS) entry which is preliminary data.</text>
</comment>